<accession>A0A6N2W8S1</accession>
<sequence length="45" mass="4980">MIKTAVIILGIISISMIVCILCTSVIAGKRADESLERYFKEHKKG</sequence>
<name>A0A6N2W8S1_9FIRM</name>
<organism evidence="2">
    <name type="scientific">[Clostridium] nexile</name>
    <dbReference type="NCBI Taxonomy" id="29361"/>
    <lineage>
        <taxon>Bacteria</taxon>
        <taxon>Bacillati</taxon>
        <taxon>Bacillota</taxon>
        <taxon>Clostridia</taxon>
        <taxon>Lachnospirales</taxon>
        <taxon>Lachnospiraceae</taxon>
        <taxon>Tyzzerella</taxon>
    </lineage>
</organism>
<keyword evidence="1" id="KW-0812">Transmembrane</keyword>
<reference evidence="2" key="1">
    <citation type="submission" date="2019-11" db="EMBL/GenBank/DDBJ databases">
        <authorList>
            <person name="Feng L."/>
        </authorList>
    </citation>
    <scope>NUCLEOTIDE SEQUENCE</scope>
    <source>
        <strain evidence="2">CnexileLFYP112</strain>
    </source>
</reference>
<keyword evidence="1" id="KW-1133">Transmembrane helix</keyword>
<feature type="transmembrane region" description="Helical" evidence="1">
    <location>
        <begin position="6"/>
        <end position="27"/>
    </location>
</feature>
<evidence type="ECO:0000256" key="1">
    <source>
        <dbReference type="SAM" id="Phobius"/>
    </source>
</evidence>
<keyword evidence="1" id="KW-0472">Membrane</keyword>
<dbReference type="EMBL" id="CACRTG010000046">
    <property type="protein sequence ID" value="VYT37362.1"/>
    <property type="molecule type" value="Genomic_DNA"/>
</dbReference>
<gene>
    <name evidence="2" type="ORF">CNLFYP112_00669</name>
</gene>
<proteinExistence type="predicted"/>
<dbReference type="AlphaFoldDB" id="A0A6N2W8S1"/>
<protein>
    <submittedName>
        <fullName evidence="2">Uncharacterized protein</fullName>
    </submittedName>
</protein>
<evidence type="ECO:0000313" key="2">
    <source>
        <dbReference type="EMBL" id="VYT37362.1"/>
    </source>
</evidence>